<evidence type="ECO:0000313" key="1">
    <source>
        <dbReference type="EMBL" id="GMT06831.1"/>
    </source>
</evidence>
<keyword evidence="2" id="KW-1185">Reference proteome</keyword>
<sequence>TATNRVSSITEPTSGAVLGLALFFSNTRSLVRQTKPTRFYRWRCTLTKSGERDEVQLECCGN</sequence>
<dbReference type="Proteomes" id="UP001432027">
    <property type="component" value="Unassembled WGS sequence"/>
</dbReference>
<organism evidence="1 2">
    <name type="scientific">Pristionchus entomophagus</name>
    <dbReference type="NCBI Taxonomy" id="358040"/>
    <lineage>
        <taxon>Eukaryota</taxon>
        <taxon>Metazoa</taxon>
        <taxon>Ecdysozoa</taxon>
        <taxon>Nematoda</taxon>
        <taxon>Chromadorea</taxon>
        <taxon>Rhabditida</taxon>
        <taxon>Rhabditina</taxon>
        <taxon>Diplogasteromorpha</taxon>
        <taxon>Diplogasteroidea</taxon>
        <taxon>Neodiplogasteridae</taxon>
        <taxon>Pristionchus</taxon>
    </lineage>
</organism>
<accession>A0AAV5UK51</accession>
<feature type="non-terminal residue" evidence="1">
    <location>
        <position position="1"/>
    </location>
</feature>
<reference evidence="1" key="1">
    <citation type="submission" date="2023-10" db="EMBL/GenBank/DDBJ databases">
        <title>Genome assembly of Pristionchus species.</title>
        <authorList>
            <person name="Yoshida K."/>
            <person name="Sommer R.J."/>
        </authorList>
    </citation>
    <scope>NUCLEOTIDE SEQUENCE</scope>
    <source>
        <strain evidence="1">RS0144</strain>
    </source>
</reference>
<protein>
    <submittedName>
        <fullName evidence="1">Uncharacterized protein</fullName>
    </submittedName>
</protein>
<dbReference type="AlphaFoldDB" id="A0AAV5UK51"/>
<feature type="non-terminal residue" evidence="1">
    <location>
        <position position="62"/>
    </location>
</feature>
<dbReference type="EMBL" id="BTSX01000006">
    <property type="protein sequence ID" value="GMT06831.1"/>
    <property type="molecule type" value="Genomic_DNA"/>
</dbReference>
<proteinExistence type="predicted"/>
<evidence type="ECO:0000313" key="2">
    <source>
        <dbReference type="Proteomes" id="UP001432027"/>
    </source>
</evidence>
<comment type="caution">
    <text evidence="1">The sequence shown here is derived from an EMBL/GenBank/DDBJ whole genome shotgun (WGS) entry which is preliminary data.</text>
</comment>
<name>A0AAV5UK51_9BILA</name>
<gene>
    <name evidence="1" type="ORF">PENTCL1PPCAC_29005</name>
</gene>